<name>A0A0A9A7U8_ARUDO</name>
<sequence length="67" mass="8212">MTSRIKPPFFQRPLQYIITQQIQLWKKCVFYRRRIQVWPLPHEQNIRKNNHSSTRLRGHASYCTSQV</sequence>
<dbReference type="EMBL" id="GBRH01250759">
    <property type="protein sequence ID" value="JAD47136.1"/>
    <property type="molecule type" value="Transcribed_RNA"/>
</dbReference>
<organism evidence="1">
    <name type="scientific">Arundo donax</name>
    <name type="common">Giant reed</name>
    <name type="synonym">Donax arundinaceus</name>
    <dbReference type="NCBI Taxonomy" id="35708"/>
    <lineage>
        <taxon>Eukaryota</taxon>
        <taxon>Viridiplantae</taxon>
        <taxon>Streptophyta</taxon>
        <taxon>Embryophyta</taxon>
        <taxon>Tracheophyta</taxon>
        <taxon>Spermatophyta</taxon>
        <taxon>Magnoliopsida</taxon>
        <taxon>Liliopsida</taxon>
        <taxon>Poales</taxon>
        <taxon>Poaceae</taxon>
        <taxon>PACMAD clade</taxon>
        <taxon>Arundinoideae</taxon>
        <taxon>Arundineae</taxon>
        <taxon>Arundo</taxon>
    </lineage>
</organism>
<proteinExistence type="predicted"/>
<protein>
    <submittedName>
        <fullName evidence="1">Uncharacterized protein</fullName>
    </submittedName>
</protein>
<dbReference type="AlphaFoldDB" id="A0A0A9A7U8"/>
<evidence type="ECO:0000313" key="1">
    <source>
        <dbReference type="EMBL" id="JAD47136.1"/>
    </source>
</evidence>
<reference evidence="1" key="1">
    <citation type="submission" date="2014-09" db="EMBL/GenBank/DDBJ databases">
        <authorList>
            <person name="Magalhaes I.L.F."/>
            <person name="Oliveira U."/>
            <person name="Santos F.R."/>
            <person name="Vidigal T.H.D.A."/>
            <person name="Brescovit A.D."/>
            <person name="Santos A.J."/>
        </authorList>
    </citation>
    <scope>NUCLEOTIDE SEQUENCE</scope>
    <source>
        <tissue evidence="1">Shoot tissue taken approximately 20 cm above the soil surface</tissue>
    </source>
</reference>
<reference evidence="1" key="2">
    <citation type="journal article" date="2015" name="Data Brief">
        <title>Shoot transcriptome of the giant reed, Arundo donax.</title>
        <authorList>
            <person name="Barrero R.A."/>
            <person name="Guerrero F.D."/>
            <person name="Moolhuijzen P."/>
            <person name="Goolsby J.A."/>
            <person name="Tidwell J."/>
            <person name="Bellgard S.E."/>
            <person name="Bellgard M.I."/>
        </authorList>
    </citation>
    <scope>NUCLEOTIDE SEQUENCE</scope>
    <source>
        <tissue evidence="1">Shoot tissue taken approximately 20 cm above the soil surface</tissue>
    </source>
</reference>
<accession>A0A0A9A7U8</accession>